<evidence type="ECO:0000313" key="1">
    <source>
        <dbReference type="EMBL" id="HIS97900.1"/>
    </source>
</evidence>
<organism evidence="1 2">
    <name type="scientific">Candidatus Scatomorpha pullistercoris</name>
    <dbReference type="NCBI Taxonomy" id="2840929"/>
    <lineage>
        <taxon>Bacteria</taxon>
        <taxon>Bacillati</taxon>
        <taxon>Bacillota</taxon>
        <taxon>Clostridia</taxon>
        <taxon>Eubacteriales</taxon>
        <taxon>Candidatus Scatomorpha</taxon>
    </lineage>
</organism>
<evidence type="ECO:0000313" key="2">
    <source>
        <dbReference type="Proteomes" id="UP000886876"/>
    </source>
</evidence>
<dbReference type="AlphaFoldDB" id="A0A9D1K8S1"/>
<proteinExistence type="predicted"/>
<accession>A0A9D1K8S1</accession>
<protein>
    <submittedName>
        <fullName evidence="1">Uncharacterized protein</fullName>
    </submittedName>
</protein>
<sequence length="88" mass="10325">MLNSPHKTPDMSRCVDCLYYYGAADPDHYRSVIPSCVYILRAKRRRPCPAGEGCTVYRPIPDISTVYRDRLSRAYHVFRLKKRMKERG</sequence>
<gene>
    <name evidence="1" type="ORF">IAD42_08000</name>
</gene>
<comment type="caution">
    <text evidence="1">The sequence shown here is derived from an EMBL/GenBank/DDBJ whole genome shotgun (WGS) entry which is preliminary data.</text>
</comment>
<dbReference type="Proteomes" id="UP000886876">
    <property type="component" value="Unassembled WGS sequence"/>
</dbReference>
<reference evidence="1" key="2">
    <citation type="journal article" date="2021" name="PeerJ">
        <title>Extensive microbial diversity within the chicken gut microbiome revealed by metagenomics and culture.</title>
        <authorList>
            <person name="Gilroy R."/>
            <person name="Ravi A."/>
            <person name="Getino M."/>
            <person name="Pursley I."/>
            <person name="Horton D.L."/>
            <person name="Alikhan N.F."/>
            <person name="Baker D."/>
            <person name="Gharbi K."/>
            <person name="Hall N."/>
            <person name="Watson M."/>
            <person name="Adriaenssens E.M."/>
            <person name="Foster-Nyarko E."/>
            <person name="Jarju S."/>
            <person name="Secka A."/>
            <person name="Antonio M."/>
            <person name="Oren A."/>
            <person name="Chaudhuri R.R."/>
            <person name="La Ragione R."/>
            <person name="Hildebrand F."/>
            <person name="Pallen M.J."/>
        </authorList>
    </citation>
    <scope>NUCLEOTIDE SEQUENCE</scope>
    <source>
        <strain evidence="1">ChiHecec3B27-6122</strain>
    </source>
</reference>
<dbReference type="EMBL" id="DVJS01000199">
    <property type="protein sequence ID" value="HIS97900.1"/>
    <property type="molecule type" value="Genomic_DNA"/>
</dbReference>
<reference evidence="1" key="1">
    <citation type="submission" date="2020-10" db="EMBL/GenBank/DDBJ databases">
        <authorList>
            <person name="Gilroy R."/>
        </authorList>
    </citation>
    <scope>NUCLEOTIDE SEQUENCE</scope>
    <source>
        <strain evidence="1">ChiHecec3B27-6122</strain>
    </source>
</reference>
<name>A0A9D1K8S1_9FIRM</name>